<name>A0AAD7QPV6_9ASCO</name>
<dbReference type="GeneID" id="80879536"/>
<dbReference type="RefSeq" id="XP_056042680.1">
    <property type="nucleotide sequence ID" value="XM_056184370.1"/>
</dbReference>
<protein>
    <submittedName>
        <fullName evidence="2">Uncharacterized protein</fullName>
    </submittedName>
</protein>
<sequence>MLPSRLLRSADRSPVPQRSETSSSPESSMSSIGRPNTAAQPSQSTAPPEITTAELISDLSTLLATAQTSSQPSLALNVVRLPSSSSSPSANRETNVREDPTLHKVREVLKFQSVISEKQARFQPSGRGMNGTLSPPPAIVNGIARNGVRQPQDALEVAVAEVERDVLMMLDRMKQSGLDVNDGTM</sequence>
<feature type="region of interest" description="Disordered" evidence="1">
    <location>
        <begin position="1"/>
        <end position="51"/>
    </location>
</feature>
<comment type="caution">
    <text evidence="2">The sequence shown here is derived from an EMBL/GenBank/DDBJ whole genome shotgun (WGS) entry which is preliminary data.</text>
</comment>
<reference evidence="2" key="1">
    <citation type="submission" date="2023-03" db="EMBL/GenBank/DDBJ databases">
        <title>Near-Complete genome sequence of Lipomyces tetrasporous NRRL Y-64009, an oleaginous yeast capable of growing on lignocellulosic hydrolysates.</title>
        <authorList>
            <consortium name="Lawrence Berkeley National Laboratory"/>
            <person name="Jagtap S.S."/>
            <person name="Liu J.-J."/>
            <person name="Walukiewicz H.E."/>
            <person name="Pangilinan J."/>
            <person name="Lipzen A."/>
            <person name="Ahrendt S."/>
            <person name="Koriabine M."/>
            <person name="Cobaugh K."/>
            <person name="Salamov A."/>
            <person name="Yoshinaga Y."/>
            <person name="Ng V."/>
            <person name="Daum C."/>
            <person name="Grigoriev I.V."/>
            <person name="Slininger P.J."/>
            <person name="Dien B.S."/>
            <person name="Jin Y.-S."/>
            <person name="Rao C.V."/>
        </authorList>
    </citation>
    <scope>NUCLEOTIDE SEQUENCE</scope>
    <source>
        <strain evidence="2">NRRL Y-64009</strain>
    </source>
</reference>
<evidence type="ECO:0000313" key="2">
    <source>
        <dbReference type="EMBL" id="KAJ8099230.1"/>
    </source>
</evidence>
<dbReference type="AlphaFoldDB" id="A0AAD7QPV6"/>
<proteinExistence type="predicted"/>
<dbReference type="Proteomes" id="UP001217417">
    <property type="component" value="Unassembled WGS sequence"/>
</dbReference>
<evidence type="ECO:0000313" key="3">
    <source>
        <dbReference type="Proteomes" id="UP001217417"/>
    </source>
</evidence>
<organism evidence="2 3">
    <name type="scientific">Lipomyces tetrasporus</name>
    <dbReference type="NCBI Taxonomy" id="54092"/>
    <lineage>
        <taxon>Eukaryota</taxon>
        <taxon>Fungi</taxon>
        <taxon>Dikarya</taxon>
        <taxon>Ascomycota</taxon>
        <taxon>Saccharomycotina</taxon>
        <taxon>Lipomycetes</taxon>
        <taxon>Lipomycetales</taxon>
        <taxon>Lipomycetaceae</taxon>
        <taxon>Lipomyces</taxon>
    </lineage>
</organism>
<feature type="compositionally biased region" description="Low complexity" evidence="1">
    <location>
        <begin position="19"/>
        <end position="31"/>
    </location>
</feature>
<evidence type="ECO:0000256" key="1">
    <source>
        <dbReference type="SAM" id="MobiDB-lite"/>
    </source>
</evidence>
<dbReference type="EMBL" id="JARPMG010000007">
    <property type="protein sequence ID" value="KAJ8099230.1"/>
    <property type="molecule type" value="Genomic_DNA"/>
</dbReference>
<feature type="compositionally biased region" description="Polar residues" evidence="1">
    <location>
        <begin position="33"/>
        <end position="46"/>
    </location>
</feature>
<gene>
    <name evidence="2" type="ORF">POJ06DRAFT_131177</name>
</gene>
<keyword evidence="3" id="KW-1185">Reference proteome</keyword>
<accession>A0AAD7QPV6</accession>